<evidence type="ECO:0000313" key="1">
    <source>
        <dbReference type="EMBL" id="AAM05966.1"/>
    </source>
</evidence>
<dbReference type="OrthoDB" id="129651at2157"/>
<accession>Q8TMR8</accession>
<dbReference type="RefSeq" id="WP_011022549.1">
    <property type="nucleotide sequence ID" value="NC_003552.1"/>
</dbReference>
<sequence>MELKDAAITIVLAAIVLSVGAITVFGLDNSDTKPEYVTGLAVFVNDDGTEATHVRGAIYNEAGYMVATTPEYEIVGDSWNIMYFNRAQRISTSDSSYILAIQGDGTISVPTTGEDYIFEEATYGTFPGSLEDISCADDLSIYALYQ</sequence>
<dbReference type="EnsemblBacteria" id="AAM05966">
    <property type="protein sequence ID" value="AAM05966"/>
    <property type="gene ID" value="MA_2585"/>
</dbReference>
<keyword evidence="2" id="KW-1185">Reference proteome</keyword>
<dbReference type="HOGENOM" id="CLU_1965558_0_0_2"/>
<dbReference type="GeneID" id="1474474"/>
<dbReference type="KEGG" id="mac:MA_2585"/>
<proteinExistence type="predicted"/>
<dbReference type="AlphaFoldDB" id="Q8TMR8"/>
<dbReference type="Proteomes" id="UP000002487">
    <property type="component" value="Chromosome"/>
</dbReference>
<organism evidence="1 2">
    <name type="scientific">Methanosarcina acetivorans (strain ATCC 35395 / DSM 2834 / JCM 12185 / C2A)</name>
    <dbReference type="NCBI Taxonomy" id="188937"/>
    <lineage>
        <taxon>Archaea</taxon>
        <taxon>Methanobacteriati</taxon>
        <taxon>Methanobacteriota</taxon>
        <taxon>Stenosarchaea group</taxon>
        <taxon>Methanomicrobia</taxon>
        <taxon>Methanosarcinales</taxon>
        <taxon>Methanosarcinaceae</taxon>
        <taxon>Methanosarcina</taxon>
    </lineage>
</organism>
<protein>
    <submittedName>
        <fullName evidence="1">Uncharacterized protein</fullName>
    </submittedName>
</protein>
<dbReference type="EMBL" id="AE010299">
    <property type="protein sequence ID" value="AAM05966.1"/>
    <property type="molecule type" value="Genomic_DNA"/>
</dbReference>
<gene>
    <name evidence="1" type="ordered locus">MA_2585</name>
</gene>
<name>Q8TMR8_METAC</name>
<dbReference type="STRING" id="188937.MA_2585"/>
<evidence type="ECO:0000313" key="2">
    <source>
        <dbReference type="Proteomes" id="UP000002487"/>
    </source>
</evidence>
<dbReference type="InParanoid" id="Q8TMR8"/>
<reference evidence="1 2" key="1">
    <citation type="journal article" date="2002" name="Genome Res.">
        <title>The genome of Methanosarcina acetivorans reveals extensive metabolic and physiological diversity.</title>
        <authorList>
            <person name="Galagan J.E."/>
            <person name="Nusbaum C."/>
            <person name="Roy A."/>
            <person name="Endrizzi M.G."/>
            <person name="Macdonald P."/>
            <person name="FitzHugh W."/>
            <person name="Calvo S."/>
            <person name="Engels R."/>
            <person name="Smirnov S."/>
            <person name="Atnoor D."/>
            <person name="Brown A."/>
            <person name="Allen N."/>
            <person name="Naylor J."/>
            <person name="Stange-Thomann N."/>
            <person name="DeArellano K."/>
            <person name="Johnson R."/>
            <person name="Linton L."/>
            <person name="McEwan P."/>
            <person name="McKernan K."/>
            <person name="Talamas J."/>
            <person name="Tirrell A."/>
            <person name="Ye W."/>
            <person name="Zimmer A."/>
            <person name="Barber R.D."/>
            <person name="Cann I."/>
            <person name="Graham D.E."/>
            <person name="Grahame D.A."/>
            <person name="Guss A."/>
            <person name="Hedderich R."/>
            <person name="Ingram-Smith C."/>
            <person name="Kuettner C.H."/>
            <person name="Krzycki J.A."/>
            <person name="Leigh J.A."/>
            <person name="Li W."/>
            <person name="Liu J."/>
            <person name="Mukhopadhyay B."/>
            <person name="Reeve J.N."/>
            <person name="Smith K."/>
            <person name="Springer T.A."/>
            <person name="Umayam L.A."/>
            <person name="White O."/>
            <person name="White R.H."/>
            <person name="de Macario E.C."/>
            <person name="Ferry J.G."/>
            <person name="Jarrell K.F."/>
            <person name="Jing H."/>
            <person name="Macario A.J.L."/>
            <person name="Paulsen I."/>
            <person name="Pritchett M."/>
            <person name="Sowers K.R."/>
            <person name="Swanson R.V."/>
            <person name="Zinder S.H."/>
            <person name="Lander E."/>
            <person name="Metcalf W.W."/>
            <person name="Birren B."/>
        </authorList>
    </citation>
    <scope>NUCLEOTIDE SEQUENCE [LARGE SCALE GENOMIC DNA]</scope>
    <source>
        <strain evidence="2">ATCC 35395 / DSM 2834 / JCM 12185 / C2A</strain>
    </source>
</reference>